<dbReference type="PANTHER" id="PTHR31376:SF17">
    <property type="entry name" value="PURINE PERMEASE 21-RELATED"/>
    <property type="match status" value="1"/>
</dbReference>
<feature type="transmembrane region" description="Helical" evidence="7">
    <location>
        <begin position="244"/>
        <end position="261"/>
    </location>
</feature>
<feature type="transmembrane region" description="Helical" evidence="7">
    <location>
        <begin position="144"/>
        <end position="162"/>
    </location>
</feature>
<dbReference type="Proteomes" id="UP000515121">
    <property type="component" value="Unplaced"/>
</dbReference>
<dbReference type="GO" id="GO:0015211">
    <property type="term" value="F:purine nucleoside transmembrane transporter activity"/>
    <property type="evidence" value="ECO:0007669"/>
    <property type="project" value="UniProtKB-UniRule"/>
</dbReference>
<feature type="transmembrane region" description="Helical" evidence="7">
    <location>
        <begin position="75"/>
        <end position="94"/>
    </location>
</feature>
<dbReference type="AlphaFoldDB" id="A0A6P5WET2"/>
<dbReference type="KEGG" id="dzi:111274216"/>
<proteinExistence type="inferred from homology"/>
<keyword evidence="5 7" id="KW-1133">Transmembrane helix</keyword>
<keyword evidence="3 7" id="KW-0813">Transport</keyword>
<evidence type="ECO:0000256" key="2">
    <source>
        <dbReference type="ARBA" id="ARBA00006213"/>
    </source>
</evidence>
<dbReference type="GO" id="GO:0016020">
    <property type="term" value="C:membrane"/>
    <property type="evidence" value="ECO:0007669"/>
    <property type="project" value="UniProtKB-SubCell"/>
</dbReference>
<dbReference type="GeneID" id="111274216"/>
<feature type="transmembrane region" description="Helical" evidence="7">
    <location>
        <begin position="45"/>
        <end position="63"/>
    </location>
</feature>
<name>A0A6P5WET2_DURZI</name>
<evidence type="ECO:0000256" key="4">
    <source>
        <dbReference type="ARBA" id="ARBA00022692"/>
    </source>
</evidence>
<dbReference type="InterPro" id="IPR037185">
    <property type="entry name" value="EmrE-like"/>
</dbReference>
<evidence type="ECO:0000313" key="8">
    <source>
        <dbReference type="Proteomes" id="UP000515121"/>
    </source>
</evidence>
<evidence type="ECO:0000256" key="3">
    <source>
        <dbReference type="ARBA" id="ARBA00022448"/>
    </source>
</evidence>
<feature type="transmembrane region" description="Helical" evidence="7">
    <location>
        <begin position="204"/>
        <end position="224"/>
    </location>
</feature>
<dbReference type="PANTHER" id="PTHR31376">
    <property type="entry name" value="OS09G0467300 PROTEIN-RELATED"/>
    <property type="match status" value="1"/>
</dbReference>
<organism evidence="8 9">
    <name type="scientific">Durio zibethinus</name>
    <name type="common">Durian</name>
    <dbReference type="NCBI Taxonomy" id="66656"/>
    <lineage>
        <taxon>Eukaryota</taxon>
        <taxon>Viridiplantae</taxon>
        <taxon>Streptophyta</taxon>
        <taxon>Embryophyta</taxon>
        <taxon>Tracheophyta</taxon>
        <taxon>Spermatophyta</taxon>
        <taxon>Magnoliopsida</taxon>
        <taxon>eudicotyledons</taxon>
        <taxon>Gunneridae</taxon>
        <taxon>Pentapetalae</taxon>
        <taxon>rosids</taxon>
        <taxon>malvids</taxon>
        <taxon>Malvales</taxon>
        <taxon>Malvaceae</taxon>
        <taxon>Helicteroideae</taxon>
        <taxon>Durio</taxon>
    </lineage>
</organism>
<protein>
    <recommendedName>
        <fullName evidence="7">Probable purine permease</fullName>
    </recommendedName>
</protein>
<feature type="transmembrane region" description="Helical" evidence="7">
    <location>
        <begin position="311"/>
        <end position="331"/>
    </location>
</feature>
<evidence type="ECO:0000256" key="6">
    <source>
        <dbReference type="ARBA" id="ARBA00023136"/>
    </source>
</evidence>
<dbReference type="OrthoDB" id="1717816at2759"/>
<reference evidence="9" key="1">
    <citation type="submission" date="2025-08" db="UniProtKB">
        <authorList>
            <consortium name="RefSeq"/>
        </authorList>
    </citation>
    <scope>IDENTIFICATION</scope>
    <source>
        <tissue evidence="9">Fruit stalk</tissue>
    </source>
</reference>
<dbReference type="Pfam" id="PF16913">
    <property type="entry name" value="PUNUT"/>
    <property type="match status" value="1"/>
</dbReference>
<keyword evidence="8" id="KW-1185">Reference proteome</keyword>
<keyword evidence="4 7" id="KW-0812">Transmembrane</keyword>
<comment type="similarity">
    <text evidence="2 7">Belongs to the purine permeases (TC 2.A.7.14) family.</text>
</comment>
<evidence type="ECO:0000313" key="9">
    <source>
        <dbReference type="RefSeq" id="XP_022714573.1"/>
    </source>
</evidence>
<feature type="transmembrane region" description="Helical" evidence="7">
    <location>
        <begin position="114"/>
        <end position="132"/>
    </location>
</feature>
<dbReference type="SUPFAM" id="SSF103481">
    <property type="entry name" value="Multidrug resistance efflux transporter EmrE"/>
    <property type="match status" value="1"/>
</dbReference>
<dbReference type="GO" id="GO:0005345">
    <property type="term" value="F:purine nucleobase transmembrane transporter activity"/>
    <property type="evidence" value="ECO:0007669"/>
    <property type="project" value="UniProtKB-UniRule"/>
</dbReference>
<accession>A0A6P5WET2</accession>
<feature type="transmembrane region" description="Helical" evidence="7">
    <location>
        <begin position="338"/>
        <end position="355"/>
    </location>
</feature>
<feature type="transmembrane region" description="Helical" evidence="7">
    <location>
        <begin position="168"/>
        <end position="188"/>
    </location>
</feature>
<evidence type="ECO:0000256" key="7">
    <source>
        <dbReference type="RuleBase" id="RU368015"/>
    </source>
</evidence>
<evidence type="ECO:0000256" key="1">
    <source>
        <dbReference type="ARBA" id="ARBA00004141"/>
    </source>
</evidence>
<keyword evidence="6 7" id="KW-0472">Membrane</keyword>
<sequence length="383" mass="42766">MGEAELLQHSIPVQETEDVKSEEHMEVSNQSIVPRPQNYKRWLRIGLYTLFVVSGQSIATMLGRLYFDKGGKSQWLATLMQLAGFPIIILYYFFSTLKNSTATSTNTRPPSTMILASVYVCLGLLVAIYCLLFSTGLRYLPVSTYSLISVSQLAFNAFFSYFLNSQKFTPFIVNSLILLTISSILLVSHEDSSTPKGVSRRKHVIGFICTILASAVNGFELSLAQFCFRKVIKRDTFSAVMDMIVYQSMVAASAILVGLLVSGEWKGLKGEMEEFELGKISYIMVLVWICIFWQGFAIGSTALLFEVSSLFANSVTVFALPVVPILAVIFLRDKMDCIKVVAMFLALWGFLSYAYQHYLDSHESESEQKDINVNNQALRASSG</sequence>
<evidence type="ECO:0000256" key="5">
    <source>
        <dbReference type="ARBA" id="ARBA00022989"/>
    </source>
</evidence>
<dbReference type="RefSeq" id="XP_022714573.1">
    <property type="nucleotide sequence ID" value="XM_022858838.1"/>
</dbReference>
<feature type="transmembrane region" description="Helical" evidence="7">
    <location>
        <begin position="282"/>
        <end position="305"/>
    </location>
</feature>
<comment type="subcellular location">
    <subcellularLocation>
        <location evidence="1 7">Membrane</location>
        <topology evidence="1 7">Multi-pass membrane protein</topology>
    </subcellularLocation>
</comment>
<gene>
    <name evidence="9" type="primary">LOC111274216</name>
</gene>
<dbReference type="InterPro" id="IPR030182">
    <property type="entry name" value="PUP_plant"/>
</dbReference>